<feature type="compositionally biased region" description="Polar residues" evidence="8">
    <location>
        <begin position="697"/>
        <end position="720"/>
    </location>
</feature>
<dbReference type="GO" id="GO:0005524">
    <property type="term" value="F:ATP binding"/>
    <property type="evidence" value="ECO:0007669"/>
    <property type="project" value="UniProtKB-KW"/>
</dbReference>
<feature type="transmembrane region" description="Helical" evidence="9">
    <location>
        <begin position="983"/>
        <end position="1006"/>
    </location>
</feature>
<keyword evidence="3 9" id="KW-0812">Transmembrane</keyword>
<dbReference type="OrthoDB" id="6500128at2759"/>
<keyword evidence="6 9" id="KW-1133">Transmembrane helix</keyword>
<dbReference type="PROSITE" id="PS00211">
    <property type="entry name" value="ABC_TRANSPORTER_1"/>
    <property type="match status" value="2"/>
</dbReference>
<feature type="transmembrane region" description="Helical" evidence="9">
    <location>
        <begin position="754"/>
        <end position="780"/>
    </location>
</feature>
<name>A0A9P3BFY4_9EURO</name>
<comment type="caution">
    <text evidence="12">The sequence shown here is derived from an EMBL/GenBank/DDBJ whole genome shotgun (WGS) entry which is preliminary data.</text>
</comment>
<proteinExistence type="inferred from homology"/>
<feature type="transmembrane region" description="Helical" evidence="9">
    <location>
        <begin position="873"/>
        <end position="897"/>
    </location>
</feature>
<dbReference type="EMBL" id="BHVY01000004">
    <property type="protein sequence ID" value="GIJ87021.1"/>
    <property type="molecule type" value="Genomic_DNA"/>
</dbReference>
<feature type="transmembrane region" description="Helical" evidence="9">
    <location>
        <begin position="212"/>
        <end position="230"/>
    </location>
</feature>
<evidence type="ECO:0000256" key="3">
    <source>
        <dbReference type="ARBA" id="ARBA00022692"/>
    </source>
</evidence>
<dbReference type="SUPFAM" id="SSF52540">
    <property type="entry name" value="P-loop containing nucleoside triphosphate hydrolases"/>
    <property type="match status" value="2"/>
</dbReference>
<evidence type="ECO:0008006" key="14">
    <source>
        <dbReference type="Google" id="ProtNLM"/>
    </source>
</evidence>
<dbReference type="CDD" id="cd18577">
    <property type="entry name" value="ABC_6TM_Pgp_ABCB1_D1_like"/>
    <property type="match status" value="1"/>
</dbReference>
<keyword evidence="5" id="KW-0067">ATP-binding</keyword>
<keyword evidence="7 9" id="KW-0472">Membrane</keyword>
<dbReference type="GO" id="GO:0005886">
    <property type="term" value="C:plasma membrane"/>
    <property type="evidence" value="ECO:0007669"/>
    <property type="project" value="UniProtKB-SubCell"/>
</dbReference>
<dbReference type="InterPro" id="IPR027417">
    <property type="entry name" value="P-loop_NTPase"/>
</dbReference>
<dbReference type="InterPro" id="IPR003439">
    <property type="entry name" value="ABC_transporter-like_ATP-bd"/>
</dbReference>
<feature type="region of interest" description="Disordered" evidence="8">
    <location>
        <begin position="669"/>
        <end position="728"/>
    </location>
</feature>
<dbReference type="FunFam" id="3.40.50.300:FF:001530">
    <property type="entry name" value="ABC multidrug transporter (Eurofung)"/>
    <property type="match status" value="1"/>
</dbReference>
<dbReference type="PROSITE" id="PS50929">
    <property type="entry name" value="ABC_TM1F"/>
    <property type="match status" value="2"/>
</dbReference>
<dbReference type="SMART" id="SM00382">
    <property type="entry name" value="AAA"/>
    <property type="match status" value="2"/>
</dbReference>
<dbReference type="GO" id="GO:0090374">
    <property type="term" value="P:oligopeptide export from mitochondrion"/>
    <property type="evidence" value="ECO:0007669"/>
    <property type="project" value="TreeGrafter"/>
</dbReference>
<accession>A0A9P3BFY4</accession>
<dbReference type="InterPro" id="IPR039421">
    <property type="entry name" value="Type_1_exporter"/>
</dbReference>
<dbReference type="Gene3D" id="3.40.50.300">
    <property type="entry name" value="P-loop containing nucleotide triphosphate hydrolases"/>
    <property type="match status" value="2"/>
</dbReference>
<dbReference type="InterPro" id="IPR011527">
    <property type="entry name" value="ABC1_TM_dom"/>
</dbReference>
<feature type="domain" description="ABC transporter" evidence="10">
    <location>
        <begin position="416"/>
        <end position="661"/>
    </location>
</feature>
<dbReference type="GO" id="GO:0005743">
    <property type="term" value="C:mitochondrial inner membrane"/>
    <property type="evidence" value="ECO:0007669"/>
    <property type="project" value="TreeGrafter"/>
</dbReference>
<feature type="transmembrane region" description="Helical" evidence="9">
    <location>
        <begin position="903"/>
        <end position="921"/>
    </location>
</feature>
<feature type="transmembrane region" description="Helical" evidence="9">
    <location>
        <begin position="139"/>
        <end position="163"/>
    </location>
</feature>
<dbReference type="InterPro" id="IPR036640">
    <property type="entry name" value="ABC1_TM_sf"/>
</dbReference>
<evidence type="ECO:0000256" key="5">
    <source>
        <dbReference type="ARBA" id="ARBA00022840"/>
    </source>
</evidence>
<evidence type="ECO:0000256" key="4">
    <source>
        <dbReference type="ARBA" id="ARBA00022741"/>
    </source>
</evidence>
<dbReference type="GO" id="GO:0015421">
    <property type="term" value="F:ABC-type oligopeptide transporter activity"/>
    <property type="evidence" value="ECO:0007669"/>
    <property type="project" value="TreeGrafter"/>
</dbReference>
<evidence type="ECO:0000256" key="8">
    <source>
        <dbReference type="SAM" id="MobiDB-lite"/>
    </source>
</evidence>
<gene>
    <name evidence="12" type="ORF">Asppvi_005921</name>
</gene>
<protein>
    <recommendedName>
        <fullName evidence="14">P-loop containing nucleoside triphosphate hydrolase protein</fullName>
    </recommendedName>
</protein>
<feature type="region of interest" description="Disordered" evidence="8">
    <location>
        <begin position="1"/>
        <end position="50"/>
    </location>
</feature>
<comment type="similarity">
    <text evidence="2">Belongs to the ABC transporter superfamily. ABCB family. Multidrug resistance exporter (TC 3.A.1.201) subfamily.</text>
</comment>
<dbReference type="PANTHER" id="PTHR43394:SF27">
    <property type="entry name" value="ATP-DEPENDENT TRANSLOCASE ABCB1-LIKE"/>
    <property type="match status" value="1"/>
</dbReference>
<evidence type="ECO:0000259" key="11">
    <source>
        <dbReference type="PROSITE" id="PS50929"/>
    </source>
</evidence>
<dbReference type="Proteomes" id="UP001043456">
    <property type="component" value="Unassembled WGS sequence"/>
</dbReference>
<dbReference type="InterPro" id="IPR003593">
    <property type="entry name" value="AAA+_ATPase"/>
</dbReference>
<feature type="transmembrane region" description="Helical" evidence="9">
    <location>
        <begin position="89"/>
        <end position="109"/>
    </location>
</feature>
<dbReference type="Pfam" id="PF00664">
    <property type="entry name" value="ABC_membrane"/>
    <property type="match status" value="2"/>
</dbReference>
<dbReference type="Pfam" id="PF00005">
    <property type="entry name" value="ABC_tran"/>
    <property type="match status" value="2"/>
</dbReference>
<evidence type="ECO:0000256" key="6">
    <source>
        <dbReference type="ARBA" id="ARBA00022989"/>
    </source>
</evidence>
<feature type="domain" description="ABC transmembrane type-1" evidence="11">
    <location>
        <begin position="89"/>
        <end position="380"/>
    </location>
</feature>
<dbReference type="RefSeq" id="XP_043157767.1">
    <property type="nucleotide sequence ID" value="XM_043301832.1"/>
</dbReference>
<dbReference type="GO" id="GO:0016887">
    <property type="term" value="F:ATP hydrolysis activity"/>
    <property type="evidence" value="ECO:0007669"/>
    <property type="project" value="InterPro"/>
</dbReference>
<dbReference type="CDD" id="cd18578">
    <property type="entry name" value="ABC_6TM_Pgp_ABCB1_D2_like"/>
    <property type="match status" value="1"/>
</dbReference>
<dbReference type="Gene3D" id="1.20.1560.10">
    <property type="entry name" value="ABC transporter type 1, transmembrane domain"/>
    <property type="match status" value="1"/>
</dbReference>
<feature type="domain" description="ABC transporter" evidence="10">
    <location>
        <begin position="1083"/>
        <end position="1334"/>
    </location>
</feature>
<evidence type="ECO:0000256" key="7">
    <source>
        <dbReference type="ARBA" id="ARBA00023136"/>
    </source>
</evidence>
<dbReference type="CDD" id="cd03249">
    <property type="entry name" value="ABC_MTABC3_MDL1_MDL2"/>
    <property type="match status" value="2"/>
</dbReference>
<feature type="compositionally biased region" description="Basic and acidic residues" evidence="8">
    <location>
        <begin position="676"/>
        <end position="694"/>
    </location>
</feature>
<feature type="transmembrane region" description="Helical" evidence="9">
    <location>
        <begin position="1018"/>
        <end position="1041"/>
    </location>
</feature>
<feature type="transmembrane region" description="Helical" evidence="9">
    <location>
        <begin position="236"/>
        <end position="255"/>
    </location>
</feature>
<feature type="transmembrane region" description="Helical" evidence="9">
    <location>
        <begin position="800"/>
        <end position="826"/>
    </location>
</feature>
<keyword evidence="13" id="KW-1185">Reference proteome</keyword>
<evidence type="ECO:0000256" key="1">
    <source>
        <dbReference type="ARBA" id="ARBA00004651"/>
    </source>
</evidence>
<reference evidence="12 13" key="1">
    <citation type="submission" date="2018-10" db="EMBL/GenBank/DDBJ databases">
        <title>Pan-genome distribution and transcriptional activeness of fungal secondary metabolism genes in Aspergillus section Fumigati.</title>
        <authorList>
            <person name="Takahashi H."/>
            <person name="Umemura M."/>
            <person name="Ninomiya A."/>
            <person name="Kusuya Y."/>
            <person name="Urayama S."/>
            <person name="Shimizu M."/>
            <person name="Watanabe A."/>
            <person name="Kamei K."/>
            <person name="Yaguchi T."/>
            <person name="Hagiwara D."/>
        </authorList>
    </citation>
    <scope>NUCLEOTIDE SEQUENCE [LARGE SCALE GENOMIC DNA]</scope>
    <source>
        <strain evidence="12 13">IFM 55266</strain>
    </source>
</reference>
<evidence type="ECO:0000259" key="10">
    <source>
        <dbReference type="PROSITE" id="PS50893"/>
    </source>
</evidence>
<feature type="compositionally biased region" description="Polar residues" evidence="8">
    <location>
        <begin position="34"/>
        <end position="50"/>
    </location>
</feature>
<sequence>MGATAPVAASDDESNAHGTPVPRPWLSVDGEKSSMISPSTTENPTGSLSDDTTVAIASKDEEGTQEGPLTSFFRVLYEFSSPSDHALRIVGLCAAIASGAALPCMTLVFGSSVNEFNSFGAGKQSASAFYHALSQNALWFVYLFIGRYVLVYIHSSCFGISGIRATRVFRQQFIKSVIRQDIAYIDSCSLGGITTTISSNVDMVENGITEKIGSLIQAVSMLTAGFVVAFTQQWKLTLVTATTLPVLFAGFYITFSLDSKIEGKILEVYNSASGLAEEAMSSMRMVTALNIGKRLAQKYDITLAEAQKLGLTKGPVIGFQYSVEMFTTYCAYALAWYYGTKLLNEGEIGSGGGMITVLLSVLLATQAASDVAPGFSGFTRASASAKEMFKMIDRPSKIDPLAEGGYKPEGPQESNVELRNVTFAYPSRPTVPVLKDFSISFKSGKTTALVGSSGSGKSTIVGLIERWFDPELGSVHVGGHAVTDLNVKWLRSQIGLVQQEPVLFSDSIYNNVVHGLYGTSMDLLPEAEKRKLVREACIQAFADEFIQALPEKYDTLVGERGQLLSGGQKQRIAIARAVISNPRILLLDEATSALDPTAEKKVQDALDNVSKSRTTILIAHKLSTVQKAENIVVLSHGKVVEQGTHQELLAIKGSYRKLVHSQALDASDEAACTSKESPEHECAVDDEAKTDKRPSVNRPSSPLSRSGTNTVAESLVNDQPTVEKEEQSEDDDIVKRLSLARCIAIVLFQDQRHLWVLFLAGLISSAGSGGAFPAQAVLFGESISTLQLPRGQDLVHRGSFWALMYFVFGLGVLVVYWGVGFWWTIASFRATRQYRREYFESMMHQDIAFFDRKGHSAAEMTSRLSLHPLHLQLLLSTNLALILLVFFNVLGCCILSLAVGWELALPVMAVGVPLLFGAGYFRMRMEMSNQDRVTAIYQEAARFASEAVGAIRTVSSLGLEHKVMDGYEQKLGESAKLEMRHKLLSMLLFAFSESISLAVSAFSFWYGGKLLSENKYSVATFFIVFIAISMGMQTAGFMFGFTSDLSKAHTSTNHIIDLRRSQPLINGSTGDNQAPVSEKGIAIEFRNVSFSYHTRPDVPVLRNLNLKVNKGESVGIVGASGCGKSTIIALLERFYDVEQGEILIGGAPMRQLDVHCHRSRLGLVTQDTILYQGSIRENVLLGQVSGPAVDDYPQPETQVEEAIIRACKLANIHDFIMSLPEGYHTNLGNHGMSLSGGQRQRLAIARALIREPDILLFDEATSALDSESEALVQQAFEAITRKNDSRTVISVAHRLSTIKKCDRIFVLHGGQVVEEGTHDDLVARRGRYYEMVLAQTLDTESA</sequence>
<evidence type="ECO:0000313" key="12">
    <source>
        <dbReference type="EMBL" id="GIJ87021.1"/>
    </source>
</evidence>
<dbReference type="FunFam" id="3.40.50.300:FF:000913">
    <property type="entry name" value="ABC multidrug transporter SitT"/>
    <property type="match status" value="1"/>
</dbReference>
<evidence type="ECO:0000256" key="9">
    <source>
        <dbReference type="SAM" id="Phobius"/>
    </source>
</evidence>
<keyword evidence="4" id="KW-0547">Nucleotide-binding</keyword>
<comment type="subcellular location">
    <subcellularLocation>
        <location evidence="1">Cell membrane</location>
        <topology evidence="1">Multi-pass membrane protein</topology>
    </subcellularLocation>
</comment>
<dbReference type="PANTHER" id="PTHR43394">
    <property type="entry name" value="ATP-DEPENDENT PERMEASE MDL1, MITOCHONDRIAL"/>
    <property type="match status" value="1"/>
</dbReference>
<dbReference type="InterPro" id="IPR017871">
    <property type="entry name" value="ABC_transporter-like_CS"/>
</dbReference>
<dbReference type="GeneID" id="67004532"/>
<evidence type="ECO:0000256" key="2">
    <source>
        <dbReference type="ARBA" id="ARBA00007577"/>
    </source>
</evidence>
<dbReference type="SUPFAM" id="SSF90123">
    <property type="entry name" value="ABC transporter transmembrane region"/>
    <property type="match status" value="2"/>
</dbReference>
<evidence type="ECO:0000313" key="13">
    <source>
        <dbReference type="Proteomes" id="UP001043456"/>
    </source>
</evidence>
<organism evidence="12 13">
    <name type="scientific">Aspergillus pseudoviridinutans</name>
    <dbReference type="NCBI Taxonomy" id="1517512"/>
    <lineage>
        <taxon>Eukaryota</taxon>
        <taxon>Fungi</taxon>
        <taxon>Dikarya</taxon>
        <taxon>Ascomycota</taxon>
        <taxon>Pezizomycotina</taxon>
        <taxon>Eurotiomycetes</taxon>
        <taxon>Eurotiomycetidae</taxon>
        <taxon>Eurotiales</taxon>
        <taxon>Aspergillaceae</taxon>
        <taxon>Aspergillus</taxon>
        <taxon>Aspergillus subgen. Fumigati</taxon>
    </lineage>
</organism>
<feature type="domain" description="ABC transmembrane type-1" evidence="11">
    <location>
        <begin position="759"/>
        <end position="1047"/>
    </location>
</feature>
<dbReference type="PROSITE" id="PS50893">
    <property type="entry name" value="ABC_TRANSPORTER_2"/>
    <property type="match status" value="2"/>
</dbReference>